<dbReference type="Proteomes" id="UP000598360">
    <property type="component" value="Unassembled WGS sequence"/>
</dbReference>
<evidence type="ECO:0000256" key="4">
    <source>
        <dbReference type="ARBA" id="ARBA00022989"/>
    </source>
</evidence>
<evidence type="ECO:0000256" key="1">
    <source>
        <dbReference type="ARBA" id="ARBA00004141"/>
    </source>
</evidence>
<dbReference type="EMBL" id="JADEYC010000032">
    <property type="protein sequence ID" value="MBE9376089.1"/>
    <property type="molecule type" value="Genomic_DNA"/>
</dbReference>
<comment type="subcellular location">
    <subcellularLocation>
        <location evidence="1">Membrane</location>
        <topology evidence="1">Multi-pass membrane protein</topology>
    </subcellularLocation>
</comment>
<keyword evidence="4" id="KW-1133">Transmembrane helix</keyword>
<evidence type="ECO:0000256" key="3">
    <source>
        <dbReference type="ARBA" id="ARBA00022692"/>
    </source>
</evidence>
<proteinExistence type="inferred from homology"/>
<dbReference type="AlphaFoldDB" id="A0A929G196"/>
<accession>A0A929G196</accession>
<sequence>MPALAVAVPPRSLAPALGLAGSWAGDVALLRSDDRSFLVGLGSFSAAHLAYTAGFAARGGRPRPAHALPIAAATAATGAVLGRHAGELRAPVHGYALLIGAMAVAATGVRGPGSGRILGGALTFALSDTLLALDRFVLGERWSQAADGGVMLSYTLAQWLIHDGLHRHDRAGS</sequence>
<dbReference type="InterPro" id="IPR012506">
    <property type="entry name" value="TMEM86B-like"/>
</dbReference>
<keyword evidence="5" id="KW-0472">Membrane</keyword>
<dbReference type="GO" id="GO:0016787">
    <property type="term" value="F:hydrolase activity"/>
    <property type="evidence" value="ECO:0007669"/>
    <property type="project" value="TreeGrafter"/>
</dbReference>
<dbReference type="Pfam" id="PF07947">
    <property type="entry name" value="YhhN"/>
    <property type="match status" value="1"/>
</dbReference>
<reference evidence="6" key="1">
    <citation type="submission" date="2020-10" db="EMBL/GenBank/DDBJ databases">
        <title>Diversity and distribution of actinomycetes associated with coral in the coast of Hainan.</title>
        <authorList>
            <person name="Li F."/>
        </authorList>
    </citation>
    <scope>NUCLEOTIDE SEQUENCE</scope>
    <source>
        <strain evidence="6">HNM0983</strain>
    </source>
</reference>
<comment type="caution">
    <text evidence="6">The sequence shown here is derived from an EMBL/GenBank/DDBJ whole genome shotgun (WGS) entry which is preliminary data.</text>
</comment>
<keyword evidence="3" id="KW-0812">Transmembrane</keyword>
<dbReference type="PANTHER" id="PTHR31885">
    <property type="entry name" value="GH04784P"/>
    <property type="match status" value="1"/>
</dbReference>
<evidence type="ECO:0000313" key="7">
    <source>
        <dbReference type="Proteomes" id="UP000598360"/>
    </source>
</evidence>
<evidence type="ECO:0000256" key="5">
    <source>
        <dbReference type="ARBA" id="ARBA00023136"/>
    </source>
</evidence>
<protein>
    <submittedName>
        <fullName evidence="6">Lysoplasmalogenase</fullName>
    </submittedName>
</protein>
<keyword evidence="7" id="KW-1185">Reference proteome</keyword>
<gene>
    <name evidence="6" type="ORF">IQ251_16680</name>
</gene>
<evidence type="ECO:0000256" key="2">
    <source>
        <dbReference type="ARBA" id="ARBA00007375"/>
    </source>
</evidence>
<comment type="similarity">
    <text evidence="2">Belongs to the TMEM86 family.</text>
</comment>
<dbReference type="PANTHER" id="PTHR31885:SF6">
    <property type="entry name" value="GH04784P"/>
    <property type="match status" value="1"/>
</dbReference>
<organism evidence="6 7">
    <name type="scientific">Saccharopolyspora montiporae</name>
    <dbReference type="NCBI Taxonomy" id="2781240"/>
    <lineage>
        <taxon>Bacteria</taxon>
        <taxon>Bacillati</taxon>
        <taxon>Actinomycetota</taxon>
        <taxon>Actinomycetes</taxon>
        <taxon>Pseudonocardiales</taxon>
        <taxon>Pseudonocardiaceae</taxon>
        <taxon>Saccharopolyspora</taxon>
    </lineage>
</organism>
<dbReference type="GO" id="GO:0016020">
    <property type="term" value="C:membrane"/>
    <property type="evidence" value="ECO:0007669"/>
    <property type="project" value="UniProtKB-SubCell"/>
</dbReference>
<evidence type="ECO:0000313" key="6">
    <source>
        <dbReference type="EMBL" id="MBE9376089.1"/>
    </source>
</evidence>
<name>A0A929G196_9PSEU</name>